<dbReference type="PANTHER" id="PTHR46797">
    <property type="entry name" value="HTH-TYPE TRANSCRIPTIONAL REGULATOR"/>
    <property type="match status" value="1"/>
</dbReference>
<dbReference type="GO" id="GO:0003677">
    <property type="term" value="F:DNA binding"/>
    <property type="evidence" value="ECO:0007669"/>
    <property type="project" value="UniProtKB-KW"/>
</dbReference>
<protein>
    <submittedName>
        <fullName evidence="3">XRE family transcriptional regulator</fullName>
    </submittedName>
</protein>
<accession>A0A084T055</accession>
<evidence type="ECO:0000259" key="2">
    <source>
        <dbReference type="PROSITE" id="PS50943"/>
    </source>
</evidence>
<dbReference type="PANTHER" id="PTHR46797:SF1">
    <property type="entry name" value="METHYLPHOSPHONATE SYNTHASE"/>
    <property type="match status" value="1"/>
</dbReference>
<dbReference type="PROSITE" id="PS50943">
    <property type="entry name" value="HTH_CROC1"/>
    <property type="match status" value="1"/>
</dbReference>
<dbReference type="InterPro" id="IPR001387">
    <property type="entry name" value="Cro/C1-type_HTH"/>
</dbReference>
<comment type="caution">
    <text evidence="3">The sequence shown here is derived from an EMBL/GenBank/DDBJ whole genome shotgun (WGS) entry which is preliminary data.</text>
</comment>
<dbReference type="Pfam" id="PF01381">
    <property type="entry name" value="HTH_3"/>
    <property type="match status" value="1"/>
</dbReference>
<dbReference type="Proteomes" id="UP000028547">
    <property type="component" value="Unassembled WGS sequence"/>
</dbReference>
<feature type="domain" description="HTH cro/C1-type" evidence="2">
    <location>
        <begin position="20"/>
        <end position="74"/>
    </location>
</feature>
<dbReference type="GO" id="GO:0005829">
    <property type="term" value="C:cytosol"/>
    <property type="evidence" value="ECO:0007669"/>
    <property type="project" value="TreeGrafter"/>
</dbReference>
<evidence type="ECO:0000313" key="4">
    <source>
        <dbReference type="Proteomes" id="UP000028547"/>
    </source>
</evidence>
<evidence type="ECO:0000313" key="3">
    <source>
        <dbReference type="EMBL" id="KFA94090.1"/>
    </source>
</evidence>
<proteinExistence type="predicted"/>
<dbReference type="RefSeq" id="WP_043390240.1">
    <property type="nucleotide sequence ID" value="NZ_JPMI01000026.1"/>
</dbReference>
<evidence type="ECO:0000256" key="1">
    <source>
        <dbReference type="ARBA" id="ARBA00023125"/>
    </source>
</evidence>
<name>A0A084T055_9BACT</name>
<dbReference type="Gene3D" id="1.10.260.40">
    <property type="entry name" value="lambda repressor-like DNA-binding domains"/>
    <property type="match status" value="1"/>
</dbReference>
<sequence>MKNSAHLTKKKLTVHLGEMLKEARLEAELTQADVAERVGVVTEVYGRMERGNLTPSVLTLRKLCMVLRVDASAALGLQTGEAAAWLKESEPTPEESPQMRRLLRTLRQLDDKQLAAVGYMARSLVPPEAR</sequence>
<dbReference type="InterPro" id="IPR050807">
    <property type="entry name" value="TransReg_Diox_bact_type"/>
</dbReference>
<dbReference type="InterPro" id="IPR010982">
    <property type="entry name" value="Lambda_DNA-bd_dom_sf"/>
</dbReference>
<dbReference type="AlphaFoldDB" id="A0A084T055"/>
<reference evidence="3 4" key="1">
    <citation type="submission" date="2014-07" db="EMBL/GenBank/DDBJ databases">
        <title>Draft Genome Sequence of Gephyronic Acid Producer, Cystobacter violaceus Strain Cb vi76.</title>
        <authorList>
            <person name="Stevens D.C."/>
            <person name="Young J."/>
            <person name="Carmichael R."/>
            <person name="Tan J."/>
            <person name="Taylor R.E."/>
        </authorList>
    </citation>
    <scope>NUCLEOTIDE SEQUENCE [LARGE SCALE GENOMIC DNA]</scope>
    <source>
        <strain evidence="3 4">Cb vi76</strain>
    </source>
</reference>
<keyword evidence="1" id="KW-0238">DNA-binding</keyword>
<dbReference type="CDD" id="cd00093">
    <property type="entry name" value="HTH_XRE"/>
    <property type="match status" value="1"/>
</dbReference>
<organism evidence="3 4">
    <name type="scientific">Archangium violaceum Cb vi76</name>
    <dbReference type="NCBI Taxonomy" id="1406225"/>
    <lineage>
        <taxon>Bacteria</taxon>
        <taxon>Pseudomonadati</taxon>
        <taxon>Myxococcota</taxon>
        <taxon>Myxococcia</taxon>
        <taxon>Myxococcales</taxon>
        <taxon>Cystobacterineae</taxon>
        <taxon>Archangiaceae</taxon>
        <taxon>Archangium</taxon>
    </lineage>
</organism>
<dbReference type="EMBL" id="JPMI01000026">
    <property type="protein sequence ID" value="KFA94090.1"/>
    <property type="molecule type" value="Genomic_DNA"/>
</dbReference>
<dbReference type="SUPFAM" id="SSF47413">
    <property type="entry name" value="lambda repressor-like DNA-binding domains"/>
    <property type="match status" value="1"/>
</dbReference>
<gene>
    <name evidence="3" type="ORF">Q664_04775</name>
</gene>
<dbReference type="GO" id="GO:0003700">
    <property type="term" value="F:DNA-binding transcription factor activity"/>
    <property type="evidence" value="ECO:0007669"/>
    <property type="project" value="TreeGrafter"/>
</dbReference>
<dbReference type="SMART" id="SM00530">
    <property type="entry name" value="HTH_XRE"/>
    <property type="match status" value="1"/>
</dbReference>